<evidence type="ECO:0000256" key="2">
    <source>
        <dbReference type="ARBA" id="ARBA00022840"/>
    </source>
</evidence>
<dbReference type="SUPFAM" id="SSF52540">
    <property type="entry name" value="P-loop containing nucleoside triphosphate hydrolases"/>
    <property type="match status" value="1"/>
</dbReference>
<keyword evidence="2 4" id="KW-0067">ATP-binding</keyword>
<evidence type="ECO:0000259" key="3">
    <source>
        <dbReference type="PROSITE" id="PS50893"/>
    </source>
</evidence>
<accession>A0ABW5EER1</accession>
<dbReference type="Pfam" id="PF00005">
    <property type="entry name" value="ABC_tran"/>
    <property type="match status" value="2"/>
</dbReference>
<dbReference type="SMART" id="SM00382">
    <property type="entry name" value="AAA"/>
    <property type="match status" value="1"/>
</dbReference>
<sequence>MAVLLELRDCRLAYPSDRKNQPDRLALAVDELTLREGDRVALLGRSGAGKSTLLRHLRDGLADSASWCPQQAALVPQLKVFHNIFAGALERHSGFANLKNLLLPSPRFREEIATLAQPLGIRELLWTKAEELSGGQKQRVAIARALYQRKPVLLADEPVSALDRRQGRDILDLLSRRHGTSVIAMHNASLALEVCNRVIGLGDQRVLFDSPVDQLDPDTIERLYR</sequence>
<dbReference type="Gene3D" id="3.40.50.300">
    <property type="entry name" value="P-loop containing nucleotide triphosphate hydrolases"/>
    <property type="match status" value="1"/>
</dbReference>
<dbReference type="PROSITE" id="PS50893">
    <property type="entry name" value="ABC_TRANSPORTER_2"/>
    <property type="match status" value="1"/>
</dbReference>
<dbReference type="InterPro" id="IPR003439">
    <property type="entry name" value="ABC_transporter-like_ATP-bd"/>
</dbReference>
<proteinExistence type="predicted"/>
<protein>
    <submittedName>
        <fullName evidence="4">ATP-binding cassette domain-containing protein</fullName>
    </submittedName>
</protein>
<dbReference type="EMBL" id="JBHUJD010000022">
    <property type="protein sequence ID" value="MFD2311767.1"/>
    <property type="molecule type" value="Genomic_DNA"/>
</dbReference>
<evidence type="ECO:0000256" key="1">
    <source>
        <dbReference type="ARBA" id="ARBA00022741"/>
    </source>
</evidence>
<name>A0ABW5EER1_9GAMM</name>
<organism evidence="4 5">
    <name type="scientific">Microbulbifer halophilus</name>
    <dbReference type="NCBI Taxonomy" id="453963"/>
    <lineage>
        <taxon>Bacteria</taxon>
        <taxon>Pseudomonadati</taxon>
        <taxon>Pseudomonadota</taxon>
        <taxon>Gammaproteobacteria</taxon>
        <taxon>Cellvibrionales</taxon>
        <taxon>Microbulbiferaceae</taxon>
        <taxon>Microbulbifer</taxon>
    </lineage>
</organism>
<reference evidence="5" key="1">
    <citation type="journal article" date="2019" name="Int. J. Syst. Evol. Microbiol.">
        <title>The Global Catalogue of Microorganisms (GCM) 10K type strain sequencing project: providing services to taxonomists for standard genome sequencing and annotation.</title>
        <authorList>
            <consortium name="The Broad Institute Genomics Platform"/>
            <consortium name="The Broad Institute Genome Sequencing Center for Infectious Disease"/>
            <person name="Wu L."/>
            <person name="Ma J."/>
        </authorList>
    </citation>
    <scope>NUCLEOTIDE SEQUENCE [LARGE SCALE GENOMIC DNA]</scope>
    <source>
        <strain evidence="5">KCTC 12848</strain>
    </source>
</reference>
<gene>
    <name evidence="4" type="ORF">ACFSKX_15165</name>
</gene>
<dbReference type="InterPro" id="IPR027417">
    <property type="entry name" value="P-loop_NTPase"/>
</dbReference>
<comment type="caution">
    <text evidence="4">The sequence shown here is derived from an EMBL/GenBank/DDBJ whole genome shotgun (WGS) entry which is preliminary data.</text>
</comment>
<dbReference type="Proteomes" id="UP001597425">
    <property type="component" value="Unassembled WGS sequence"/>
</dbReference>
<evidence type="ECO:0000313" key="4">
    <source>
        <dbReference type="EMBL" id="MFD2311767.1"/>
    </source>
</evidence>
<dbReference type="InterPro" id="IPR003593">
    <property type="entry name" value="AAA+_ATPase"/>
</dbReference>
<dbReference type="InterPro" id="IPR015854">
    <property type="entry name" value="ABC_transpr_LolD-like"/>
</dbReference>
<evidence type="ECO:0000313" key="5">
    <source>
        <dbReference type="Proteomes" id="UP001597425"/>
    </source>
</evidence>
<dbReference type="GO" id="GO:0005524">
    <property type="term" value="F:ATP binding"/>
    <property type="evidence" value="ECO:0007669"/>
    <property type="project" value="UniProtKB-KW"/>
</dbReference>
<keyword evidence="5" id="KW-1185">Reference proteome</keyword>
<feature type="domain" description="ABC transporter" evidence="3">
    <location>
        <begin position="5"/>
        <end position="223"/>
    </location>
</feature>
<keyword evidence="1" id="KW-0547">Nucleotide-binding</keyword>
<dbReference type="PANTHER" id="PTHR24220">
    <property type="entry name" value="IMPORT ATP-BINDING PROTEIN"/>
    <property type="match status" value="1"/>
</dbReference>
<dbReference type="PROSITE" id="PS00211">
    <property type="entry name" value="ABC_TRANSPORTER_1"/>
    <property type="match status" value="1"/>
</dbReference>
<dbReference type="InterPro" id="IPR017871">
    <property type="entry name" value="ABC_transporter-like_CS"/>
</dbReference>
<dbReference type="RefSeq" id="WP_265722369.1">
    <property type="nucleotide sequence ID" value="NZ_JAPIVK010000022.1"/>
</dbReference>